<keyword evidence="2" id="KW-1185">Reference proteome</keyword>
<reference evidence="1" key="1">
    <citation type="submission" date="2021-01" db="EMBL/GenBank/DDBJ databases">
        <authorList>
            <consortium name="Genoscope - CEA"/>
            <person name="William W."/>
        </authorList>
    </citation>
    <scope>NUCLEOTIDE SEQUENCE</scope>
</reference>
<name>A0A8S1P5A1_9CILI</name>
<dbReference type="AlphaFoldDB" id="A0A8S1P5A1"/>
<protein>
    <submittedName>
        <fullName evidence="1">Uncharacterized protein</fullName>
    </submittedName>
</protein>
<dbReference type="Proteomes" id="UP000692954">
    <property type="component" value="Unassembled WGS sequence"/>
</dbReference>
<evidence type="ECO:0000313" key="1">
    <source>
        <dbReference type="EMBL" id="CAD8098176.1"/>
    </source>
</evidence>
<evidence type="ECO:0000313" key="2">
    <source>
        <dbReference type="Proteomes" id="UP000692954"/>
    </source>
</evidence>
<accession>A0A8S1P5A1</accession>
<comment type="caution">
    <text evidence="1">The sequence shown here is derived from an EMBL/GenBank/DDBJ whole genome shotgun (WGS) entry which is preliminary data.</text>
</comment>
<sequence>MKFKIGQNTNDYEIFYFWKNDSNKQQLIIKLIRRQIEL</sequence>
<dbReference type="EMBL" id="CAJJDN010000069">
    <property type="protein sequence ID" value="CAD8098176.1"/>
    <property type="molecule type" value="Genomic_DNA"/>
</dbReference>
<organism evidence="1 2">
    <name type="scientific">Paramecium sonneborni</name>
    <dbReference type="NCBI Taxonomy" id="65129"/>
    <lineage>
        <taxon>Eukaryota</taxon>
        <taxon>Sar</taxon>
        <taxon>Alveolata</taxon>
        <taxon>Ciliophora</taxon>
        <taxon>Intramacronucleata</taxon>
        <taxon>Oligohymenophorea</taxon>
        <taxon>Peniculida</taxon>
        <taxon>Parameciidae</taxon>
        <taxon>Paramecium</taxon>
    </lineage>
</organism>
<proteinExistence type="predicted"/>
<gene>
    <name evidence="1" type="ORF">PSON_ATCC_30995.1.T0690266</name>
</gene>